<dbReference type="Proteomes" id="UP001370490">
    <property type="component" value="Unassembled WGS sequence"/>
</dbReference>
<protein>
    <submittedName>
        <fullName evidence="1">Uncharacterized protein</fullName>
    </submittedName>
</protein>
<gene>
    <name evidence="1" type="ORF">RJ641_011582</name>
</gene>
<dbReference type="PANTHER" id="PTHR45287">
    <property type="entry name" value="OS03G0691500 PROTEIN"/>
    <property type="match status" value="1"/>
</dbReference>
<name>A0AAN8V8P0_9MAGN</name>
<evidence type="ECO:0000313" key="2">
    <source>
        <dbReference type="Proteomes" id="UP001370490"/>
    </source>
</evidence>
<comment type="caution">
    <text evidence="1">The sequence shown here is derived from an EMBL/GenBank/DDBJ whole genome shotgun (WGS) entry which is preliminary data.</text>
</comment>
<evidence type="ECO:0000313" key="1">
    <source>
        <dbReference type="EMBL" id="KAK6923278.1"/>
    </source>
</evidence>
<dbReference type="InterPro" id="IPR040262">
    <property type="entry name" value="At4g38062-like"/>
</dbReference>
<keyword evidence="2" id="KW-1185">Reference proteome</keyword>
<sequence length="309" mass="35304">MRLAEKESIIKHLLSAKDKLRVDSDDKFQKLEDGNRELVLSLDEANMKCKDQELGILRLSGEIESLKERNVQELSARLKCRKNCYKFCNQALAHEESWRKSLEVQLAESNKGLECVSSKWEETQSKIECLTTQRDKDIETLRNSLAMKETENVELLQSLKELQESQIQGAASASSSAKLHNKLKGPEQVHKNCSTNLKNKEAEWNSQPERLKVDLDKCRSDLCSRDLAMEQLHMELQGCHSAVMQFAMQYEEASLMLMVLKAGFSEARAKVYDEVFEKKLHYKEEFEGTVALLRKQLIEAKGAAEEACS</sequence>
<reference evidence="1 2" key="1">
    <citation type="submission" date="2023-12" db="EMBL/GenBank/DDBJ databases">
        <title>A high-quality genome assembly for Dillenia turbinata (Dilleniales).</title>
        <authorList>
            <person name="Chanderbali A."/>
        </authorList>
    </citation>
    <scope>NUCLEOTIDE SEQUENCE [LARGE SCALE GENOMIC DNA]</scope>
    <source>
        <strain evidence="1">LSX21</strain>
        <tissue evidence="1">Leaf</tissue>
    </source>
</reference>
<accession>A0AAN8V8P0</accession>
<dbReference type="EMBL" id="JBAMMX010000018">
    <property type="protein sequence ID" value="KAK6923278.1"/>
    <property type="molecule type" value="Genomic_DNA"/>
</dbReference>
<proteinExistence type="predicted"/>
<dbReference type="AlphaFoldDB" id="A0AAN8V8P0"/>
<organism evidence="1 2">
    <name type="scientific">Dillenia turbinata</name>
    <dbReference type="NCBI Taxonomy" id="194707"/>
    <lineage>
        <taxon>Eukaryota</taxon>
        <taxon>Viridiplantae</taxon>
        <taxon>Streptophyta</taxon>
        <taxon>Embryophyta</taxon>
        <taxon>Tracheophyta</taxon>
        <taxon>Spermatophyta</taxon>
        <taxon>Magnoliopsida</taxon>
        <taxon>eudicotyledons</taxon>
        <taxon>Gunneridae</taxon>
        <taxon>Pentapetalae</taxon>
        <taxon>Dilleniales</taxon>
        <taxon>Dilleniaceae</taxon>
        <taxon>Dillenia</taxon>
    </lineage>
</organism>
<dbReference type="PANTHER" id="PTHR45287:SF4">
    <property type="entry name" value="OS03G0691500 PROTEIN"/>
    <property type="match status" value="1"/>
</dbReference>